<comment type="caution">
    <text evidence="4">The sequence shown here is derived from an EMBL/GenBank/DDBJ whole genome shotgun (WGS) entry which is preliminary data.</text>
</comment>
<dbReference type="PROSITE" id="PS50837">
    <property type="entry name" value="NACHT"/>
    <property type="match status" value="1"/>
</dbReference>
<evidence type="ECO:0000256" key="1">
    <source>
        <dbReference type="ARBA" id="ARBA00022737"/>
    </source>
</evidence>
<feature type="compositionally biased region" description="Polar residues" evidence="2">
    <location>
        <begin position="23"/>
        <end position="32"/>
    </location>
</feature>
<protein>
    <recommendedName>
        <fullName evidence="3">NACHT domain-containing protein</fullName>
    </recommendedName>
</protein>
<dbReference type="PANTHER" id="PTHR10039">
    <property type="entry name" value="AMELOGENIN"/>
    <property type="match status" value="1"/>
</dbReference>
<dbReference type="InterPro" id="IPR027417">
    <property type="entry name" value="P-loop_NTPase"/>
</dbReference>
<dbReference type="SUPFAM" id="SSF52540">
    <property type="entry name" value="P-loop containing nucleoside triphosphate hydrolases"/>
    <property type="match status" value="1"/>
</dbReference>
<dbReference type="Gene3D" id="3.40.50.300">
    <property type="entry name" value="P-loop containing nucleotide triphosphate hydrolases"/>
    <property type="match status" value="1"/>
</dbReference>
<dbReference type="InterPro" id="IPR056884">
    <property type="entry name" value="NPHP3-like_N"/>
</dbReference>
<dbReference type="Pfam" id="PF24883">
    <property type="entry name" value="NPHP3_N"/>
    <property type="match status" value="1"/>
</dbReference>
<evidence type="ECO:0000259" key="3">
    <source>
        <dbReference type="PROSITE" id="PS50837"/>
    </source>
</evidence>
<evidence type="ECO:0000256" key="2">
    <source>
        <dbReference type="SAM" id="MobiDB-lite"/>
    </source>
</evidence>
<evidence type="ECO:0000313" key="5">
    <source>
        <dbReference type="Proteomes" id="UP000807342"/>
    </source>
</evidence>
<dbReference type="AlphaFoldDB" id="A0A9P5X4Z6"/>
<feature type="domain" description="NACHT" evidence="3">
    <location>
        <begin position="124"/>
        <end position="274"/>
    </location>
</feature>
<evidence type="ECO:0000313" key="4">
    <source>
        <dbReference type="EMBL" id="KAF9444120.1"/>
    </source>
</evidence>
<dbReference type="EMBL" id="MU151403">
    <property type="protein sequence ID" value="KAF9444120.1"/>
    <property type="molecule type" value="Genomic_DNA"/>
</dbReference>
<proteinExistence type="predicted"/>
<dbReference type="PANTHER" id="PTHR10039:SF14">
    <property type="entry name" value="NACHT DOMAIN-CONTAINING PROTEIN"/>
    <property type="match status" value="1"/>
</dbReference>
<dbReference type="InterPro" id="IPR007111">
    <property type="entry name" value="NACHT_NTPase"/>
</dbReference>
<gene>
    <name evidence="4" type="ORF">P691DRAFT_362075</name>
</gene>
<name>A0A9P5X4Z6_9AGAR</name>
<dbReference type="OrthoDB" id="194358at2759"/>
<reference evidence="4" key="1">
    <citation type="submission" date="2020-11" db="EMBL/GenBank/DDBJ databases">
        <authorList>
            <consortium name="DOE Joint Genome Institute"/>
            <person name="Ahrendt S."/>
            <person name="Riley R."/>
            <person name="Andreopoulos W."/>
            <person name="Labutti K."/>
            <person name="Pangilinan J."/>
            <person name="Ruiz-Duenas F.J."/>
            <person name="Barrasa J.M."/>
            <person name="Sanchez-Garcia M."/>
            <person name="Camarero S."/>
            <person name="Miyauchi S."/>
            <person name="Serrano A."/>
            <person name="Linde D."/>
            <person name="Babiker R."/>
            <person name="Drula E."/>
            <person name="Ayuso-Fernandez I."/>
            <person name="Pacheco R."/>
            <person name="Padilla G."/>
            <person name="Ferreira P."/>
            <person name="Barriuso J."/>
            <person name="Kellner H."/>
            <person name="Castanera R."/>
            <person name="Alfaro M."/>
            <person name="Ramirez L."/>
            <person name="Pisabarro A.G."/>
            <person name="Kuo A."/>
            <person name="Tritt A."/>
            <person name="Lipzen A."/>
            <person name="He G."/>
            <person name="Yan M."/>
            <person name="Ng V."/>
            <person name="Cullen D."/>
            <person name="Martin F."/>
            <person name="Rosso M.-N."/>
            <person name="Henrissat B."/>
            <person name="Hibbett D."/>
            <person name="Martinez A.T."/>
            <person name="Grigoriev I.V."/>
        </authorList>
    </citation>
    <scope>NUCLEOTIDE SEQUENCE</scope>
    <source>
        <strain evidence="4">MF-IS2</strain>
    </source>
</reference>
<sequence length="730" mass="83778">MDHLEDTDNPHHDHSLNDHARQHPSSSTSALTISHAPITQGPPPACEIPGKFHNSHHFVVNYPVFNDVTYNPETFMEKLEKRTIPGAEYDSSERDPPPRCHPGTRLQIVEQAQELFDDFRDGKRLLWIVGPAGVGKSAVVQTLAENASTPSSKVMLGASLFFSVNGRDDASKAIPTLVYQIAVKHHPYRQFIHNEIANDPKLPTKSIQTQFRKFFIEPFVDHDIYHEPKPLLVLIDGLDECVDKEKQCELISLISYFSVAYPDVPLVWVISCRPEPHITTTFSRPSIAPSFTKQEIIVDSDQARVDVERYLRDELGKIRAKYSALSFGIRWPMEHDFLKLSAASDGLFVFASIATRFIDDPNHGNPAVRLKQLLDLIDDIPTLPPRQSHTQPMAKLDVLYARILSQVPEDLLPETRKLLLLLLMLMTRRQFDYLGLPWVCNWLGVTPDVVYGALHHLHSVLDIPSPEVACDSSRHLRAFHKSFLDYLGDFTRSGMFAEFHREGTKLDIECMERIFIEVSEKHTHHPLNAAACISVFWSYGSSQCVDDQKCLIQEAQEKTYNRAMERFCLHFQRKEAVQFRYWKLFDMTSYLGHHEDERFEDVREMITDDERRYELLQHSVLSKIPIVTLDASRISGSFSSAVLCKYECLRAEYPQFRGELVGASHVAWYLFDDTGDYFPRKWLDSPNHLVTAYTDIRGLGWVLYEFPDLTDKRGRWSFTFPYLFLPAASV</sequence>
<organism evidence="4 5">
    <name type="scientific">Macrolepiota fuliginosa MF-IS2</name>
    <dbReference type="NCBI Taxonomy" id="1400762"/>
    <lineage>
        <taxon>Eukaryota</taxon>
        <taxon>Fungi</taxon>
        <taxon>Dikarya</taxon>
        <taxon>Basidiomycota</taxon>
        <taxon>Agaricomycotina</taxon>
        <taxon>Agaricomycetes</taxon>
        <taxon>Agaricomycetidae</taxon>
        <taxon>Agaricales</taxon>
        <taxon>Agaricineae</taxon>
        <taxon>Agaricaceae</taxon>
        <taxon>Macrolepiota</taxon>
    </lineage>
</organism>
<accession>A0A9P5X4Z6</accession>
<dbReference type="Proteomes" id="UP000807342">
    <property type="component" value="Unassembled WGS sequence"/>
</dbReference>
<keyword evidence="5" id="KW-1185">Reference proteome</keyword>
<feature type="region of interest" description="Disordered" evidence="2">
    <location>
        <begin position="1"/>
        <end position="45"/>
    </location>
</feature>
<feature type="compositionally biased region" description="Basic and acidic residues" evidence="2">
    <location>
        <begin position="1"/>
        <end position="21"/>
    </location>
</feature>
<keyword evidence="1" id="KW-0677">Repeat</keyword>